<keyword evidence="11" id="KW-1185">Reference proteome</keyword>
<evidence type="ECO:0000256" key="4">
    <source>
        <dbReference type="ARBA" id="ARBA00022729"/>
    </source>
</evidence>
<dbReference type="InterPro" id="IPR050490">
    <property type="entry name" value="Bact_solute-bd_prot1"/>
</dbReference>
<dbReference type="GO" id="GO:0055085">
    <property type="term" value="P:transmembrane transport"/>
    <property type="evidence" value="ECO:0007669"/>
    <property type="project" value="InterPro"/>
</dbReference>
<evidence type="ECO:0000256" key="3">
    <source>
        <dbReference type="ARBA" id="ARBA00022475"/>
    </source>
</evidence>
<proteinExistence type="inferred from homology"/>
<evidence type="ECO:0000256" key="1">
    <source>
        <dbReference type="ARBA" id="ARBA00008520"/>
    </source>
</evidence>
<feature type="chain" id="PRO_5039460812" evidence="9">
    <location>
        <begin position="25"/>
        <end position="447"/>
    </location>
</feature>
<reference evidence="10 11" key="1">
    <citation type="submission" date="2009-01" db="EMBL/GenBank/DDBJ databases">
        <authorList>
            <person name="Fulton L."/>
            <person name="Clifton S."/>
            <person name="Fulton B."/>
            <person name="Xu J."/>
            <person name="Minx P."/>
            <person name="Pepin K.H."/>
            <person name="Johnson M."/>
            <person name="Bhonagiri V."/>
            <person name="Nash W.E."/>
            <person name="Mardis E.R."/>
            <person name="Wilson R.K."/>
        </authorList>
    </citation>
    <scope>NUCLEOTIDE SEQUENCE [LARGE SCALE GENOMIC DNA]</scope>
    <source>
        <strain evidence="10 11">DSM 15981</strain>
    </source>
</reference>
<dbReference type="Pfam" id="PF01547">
    <property type="entry name" value="SBP_bac_1"/>
    <property type="match status" value="1"/>
</dbReference>
<protein>
    <submittedName>
        <fullName evidence="10">ABC transporter, solute-binding protein</fullName>
    </submittedName>
</protein>
<feature type="region of interest" description="Disordered" evidence="8">
    <location>
        <begin position="28"/>
        <end position="58"/>
    </location>
</feature>
<accession>C0D4G0</accession>
<dbReference type="PROSITE" id="PS51257">
    <property type="entry name" value="PROKAR_LIPOPROTEIN"/>
    <property type="match status" value="1"/>
</dbReference>
<dbReference type="PANTHER" id="PTHR43649:SF33">
    <property type="entry name" value="POLYGALACTURONAN_RHAMNOGALACTURONAN-BINDING PROTEIN YTCQ"/>
    <property type="match status" value="1"/>
</dbReference>
<keyword evidence="5" id="KW-0472">Membrane</keyword>
<dbReference type="PROSITE" id="PS01037">
    <property type="entry name" value="SBP_BACTERIAL_1"/>
    <property type="match status" value="1"/>
</dbReference>
<evidence type="ECO:0000256" key="6">
    <source>
        <dbReference type="ARBA" id="ARBA00023139"/>
    </source>
</evidence>
<evidence type="ECO:0000256" key="7">
    <source>
        <dbReference type="ARBA" id="ARBA00023288"/>
    </source>
</evidence>
<evidence type="ECO:0000313" key="11">
    <source>
        <dbReference type="Proteomes" id="UP000004756"/>
    </source>
</evidence>
<organism evidence="10 11">
    <name type="scientific">[Clostridium] asparagiforme DSM 15981</name>
    <dbReference type="NCBI Taxonomy" id="518636"/>
    <lineage>
        <taxon>Bacteria</taxon>
        <taxon>Bacillati</taxon>
        <taxon>Bacillota</taxon>
        <taxon>Clostridia</taxon>
        <taxon>Lachnospirales</taxon>
        <taxon>Lachnospiraceae</taxon>
        <taxon>Enterocloster</taxon>
    </lineage>
</organism>
<evidence type="ECO:0000256" key="5">
    <source>
        <dbReference type="ARBA" id="ARBA00023136"/>
    </source>
</evidence>
<feature type="signal peptide" evidence="9">
    <location>
        <begin position="1"/>
        <end position="24"/>
    </location>
</feature>
<dbReference type="InterPro" id="IPR006059">
    <property type="entry name" value="SBP"/>
</dbReference>
<keyword evidence="2" id="KW-0813">Transport</keyword>
<gene>
    <name evidence="10" type="ORF">CLOSTASPAR_04154</name>
</gene>
<keyword evidence="6" id="KW-0564">Palmitate</keyword>
<keyword evidence="4 9" id="KW-0732">Signal</keyword>
<comment type="caution">
    <text evidence="10">The sequence shown here is derived from an EMBL/GenBank/DDBJ whole genome shotgun (WGS) entry which is preliminary data.</text>
</comment>
<comment type="similarity">
    <text evidence="1">Belongs to the bacterial solute-binding protein 1 family.</text>
</comment>
<dbReference type="InterPro" id="IPR006061">
    <property type="entry name" value="SBP_1_CS"/>
</dbReference>
<dbReference type="HOGENOM" id="CLU_031285_12_3_9"/>
<evidence type="ECO:0000256" key="8">
    <source>
        <dbReference type="SAM" id="MobiDB-lite"/>
    </source>
</evidence>
<dbReference type="RefSeq" id="WP_007714377.1">
    <property type="nucleotide sequence ID" value="NZ_CP102272.1"/>
</dbReference>
<evidence type="ECO:0000313" key="10">
    <source>
        <dbReference type="EMBL" id="EEG53786.1"/>
    </source>
</evidence>
<dbReference type="PANTHER" id="PTHR43649">
    <property type="entry name" value="ARABINOSE-BINDING PROTEIN-RELATED"/>
    <property type="match status" value="1"/>
</dbReference>
<sequence length="447" mass="48786">MMMKKFTKYAGALLAAAVAAGSLAGCQGSSEPKEAAATQAQDSAAQNGQETQGSQAAAAELSGELEIVTNADEQTFNAVNGIFEKFMEENPGVKISYTTQGSDYEQLMKARMASNDLPDIFATHGWSVARYSEYLRPLNDQPWAGTVEESFKRNIENADGQIFVLPLNMDQGGLMYNKTLLAELGIEIPKTWDEFMAACQLAKDKGYTGVFIAGKDSRQPANLMDIAATTFLASCEDKGYTAQLADGSFDWNNWTPVSQLLMDLKAKGYLNVDCVTCDPVDAAPRMAENNILFLMSSSPDLIGQAQEINPEAQYGMAPIPALNDSYEPAFCGGEREAYGIWKDTENEALCLTLLDYLAKPENVKIVCEASGKRPAIRNVSPDLGSVAEDYATYADTAIYPFFDRVYLPNGMWSTMKTIGSALIGEEMTVEESVQTMQADYETLREQN</sequence>
<name>C0D4G0_9FIRM</name>
<reference evidence="10 11" key="2">
    <citation type="submission" date="2009-02" db="EMBL/GenBank/DDBJ databases">
        <title>Draft genome sequence of Clostridium asparagiforme (DSM 15981).</title>
        <authorList>
            <person name="Sudarsanam P."/>
            <person name="Ley R."/>
            <person name="Guruge J."/>
            <person name="Turnbaugh P.J."/>
            <person name="Mahowald M."/>
            <person name="Liep D."/>
            <person name="Gordon J."/>
        </authorList>
    </citation>
    <scope>NUCLEOTIDE SEQUENCE [LARGE SCALE GENOMIC DNA]</scope>
    <source>
        <strain evidence="10 11">DSM 15981</strain>
    </source>
</reference>
<feature type="compositionally biased region" description="Low complexity" evidence="8">
    <location>
        <begin position="35"/>
        <end position="46"/>
    </location>
</feature>
<evidence type="ECO:0000256" key="2">
    <source>
        <dbReference type="ARBA" id="ARBA00022448"/>
    </source>
</evidence>
<keyword evidence="7" id="KW-0449">Lipoprotein</keyword>
<evidence type="ECO:0000256" key="9">
    <source>
        <dbReference type="SAM" id="SignalP"/>
    </source>
</evidence>
<dbReference type="SUPFAM" id="SSF53850">
    <property type="entry name" value="Periplasmic binding protein-like II"/>
    <property type="match status" value="1"/>
</dbReference>
<dbReference type="Gene3D" id="3.40.190.10">
    <property type="entry name" value="Periplasmic binding protein-like II"/>
    <property type="match status" value="2"/>
</dbReference>
<dbReference type="EMBL" id="ACCJ01000335">
    <property type="protein sequence ID" value="EEG53786.1"/>
    <property type="molecule type" value="Genomic_DNA"/>
</dbReference>
<keyword evidence="3" id="KW-1003">Cell membrane</keyword>
<dbReference type="Proteomes" id="UP000004756">
    <property type="component" value="Unassembled WGS sequence"/>
</dbReference>
<dbReference type="AlphaFoldDB" id="C0D4G0"/>